<protein>
    <recommendedName>
        <fullName evidence="8">Integral membrane bound transporter domain-containing protein</fullName>
    </recommendedName>
</protein>
<reference evidence="9 10" key="1">
    <citation type="journal article" date="2015" name="Proc. Natl. Acad. Sci. U.S.A.">
        <title>The resurrection genome of Boea hygrometrica: A blueprint for survival of dehydration.</title>
        <authorList>
            <person name="Xiao L."/>
            <person name="Yang G."/>
            <person name="Zhang L."/>
            <person name="Yang X."/>
            <person name="Zhao S."/>
            <person name="Ji Z."/>
            <person name="Zhou Q."/>
            <person name="Hu M."/>
            <person name="Wang Y."/>
            <person name="Chen M."/>
            <person name="Xu Y."/>
            <person name="Jin H."/>
            <person name="Xiao X."/>
            <person name="Hu G."/>
            <person name="Bao F."/>
            <person name="Hu Y."/>
            <person name="Wan P."/>
            <person name="Li L."/>
            <person name="Deng X."/>
            <person name="Kuang T."/>
            <person name="Xiang C."/>
            <person name="Zhu J.K."/>
            <person name="Oliver M.J."/>
            <person name="He Y."/>
        </authorList>
    </citation>
    <scope>NUCLEOTIDE SEQUENCE [LARGE SCALE GENOMIC DNA]</scope>
    <source>
        <strain evidence="10">cv. XS01</strain>
    </source>
</reference>
<evidence type="ECO:0000259" key="8">
    <source>
        <dbReference type="Pfam" id="PF13515"/>
    </source>
</evidence>
<evidence type="ECO:0000256" key="5">
    <source>
        <dbReference type="ARBA" id="ARBA00022989"/>
    </source>
</evidence>
<feature type="domain" description="Integral membrane bound transporter" evidence="8">
    <location>
        <begin position="417"/>
        <end position="545"/>
    </location>
</feature>
<feature type="transmembrane region" description="Helical" evidence="7">
    <location>
        <begin position="1053"/>
        <end position="1073"/>
    </location>
</feature>
<evidence type="ECO:0000256" key="7">
    <source>
        <dbReference type="SAM" id="Phobius"/>
    </source>
</evidence>
<feature type="transmembrane region" description="Helical" evidence="7">
    <location>
        <begin position="405"/>
        <end position="425"/>
    </location>
</feature>
<keyword evidence="10" id="KW-1185">Reference proteome</keyword>
<keyword evidence="3" id="KW-1003">Cell membrane</keyword>
<accession>A0A2Z7AUE0</accession>
<feature type="transmembrane region" description="Helical" evidence="7">
    <location>
        <begin position="966"/>
        <end position="988"/>
    </location>
</feature>
<dbReference type="Proteomes" id="UP000250235">
    <property type="component" value="Unassembled WGS sequence"/>
</dbReference>
<evidence type="ECO:0000256" key="1">
    <source>
        <dbReference type="ARBA" id="ARBA00004651"/>
    </source>
</evidence>
<comment type="similarity">
    <text evidence="2">Belongs to the TMEM45 family.</text>
</comment>
<evidence type="ECO:0000256" key="6">
    <source>
        <dbReference type="ARBA" id="ARBA00023136"/>
    </source>
</evidence>
<feature type="transmembrane region" description="Helical" evidence="7">
    <location>
        <begin position="99"/>
        <end position="117"/>
    </location>
</feature>
<organism evidence="9 10">
    <name type="scientific">Dorcoceras hygrometricum</name>
    <dbReference type="NCBI Taxonomy" id="472368"/>
    <lineage>
        <taxon>Eukaryota</taxon>
        <taxon>Viridiplantae</taxon>
        <taxon>Streptophyta</taxon>
        <taxon>Embryophyta</taxon>
        <taxon>Tracheophyta</taxon>
        <taxon>Spermatophyta</taxon>
        <taxon>Magnoliopsida</taxon>
        <taxon>eudicotyledons</taxon>
        <taxon>Gunneridae</taxon>
        <taxon>Pentapetalae</taxon>
        <taxon>asterids</taxon>
        <taxon>lamiids</taxon>
        <taxon>Lamiales</taxon>
        <taxon>Gesneriaceae</taxon>
        <taxon>Didymocarpoideae</taxon>
        <taxon>Trichosporeae</taxon>
        <taxon>Loxocarpinae</taxon>
        <taxon>Dorcoceras</taxon>
    </lineage>
</organism>
<dbReference type="InterPro" id="IPR049453">
    <property type="entry name" value="Memb_transporter_dom"/>
</dbReference>
<proteinExistence type="inferred from homology"/>
<comment type="subcellular location">
    <subcellularLocation>
        <location evidence="1">Cell membrane</location>
        <topology evidence="1">Multi-pass membrane protein</topology>
    </subcellularLocation>
</comment>
<gene>
    <name evidence="9" type="ORF">F511_27516</name>
</gene>
<keyword evidence="4 7" id="KW-0812">Transmembrane</keyword>
<dbReference type="GO" id="GO:0005886">
    <property type="term" value="C:plasma membrane"/>
    <property type="evidence" value="ECO:0007669"/>
    <property type="project" value="UniProtKB-SubCell"/>
</dbReference>
<keyword evidence="6 7" id="KW-0472">Membrane</keyword>
<feature type="transmembrane region" description="Helical" evidence="7">
    <location>
        <begin position="898"/>
        <end position="920"/>
    </location>
</feature>
<evidence type="ECO:0000256" key="2">
    <source>
        <dbReference type="ARBA" id="ARBA00006948"/>
    </source>
</evidence>
<evidence type="ECO:0000313" key="10">
    <source>
        <dbReference type="Proteomes" id="UP000250235"/>
    </source>
</evidence>
<feature type="transmembrane region" description="Helical" evidence="7">
    <location>
        <begin position="932"/>
        <end position="954"/>
    </location>
</feature>
<sequence>MAMPQMESNRFKAMWRRCLASACRTAIACTIVGVATLYGPKILTKQVTLPAFSYVTVILIINDATLGDSFHSCWLALYATVQGILPAILSLWLIGPARLNVGTTSLVAGLSGFIIALPENTHLISKRIALGQIVLVYVVGFANGEKTDPIMHPVHVAASTALGVAACVLAMLLPYPSLAFCEVKENCKLYMQTASQRLKLYMMAFAAEDSTVSKGLISQAKFLNTSATKLLKNIESKQESMKWEVTPAMLFKSYNKNPSEKLKNLESILKGMEISLTDNSEFPVRILESELKNGLLVMEEQFLIQVNNMAVEKSILPRSDTEMDSVFSEALQTSTVPLTSKDLPSLFFIFCLKLMQGKSVRSFLPEVSSKLGSELSNENTQKEESWSAISKLWSFSPITVNRRRLLPALRCSLSLGLAVLFGLLYSKENGFWSGLPVAISHAAAREATLKVANVKAQGTVLGTVYGVMGCFLFQKYVQTRFISLLPWFIFCSFLRTSKMYGPSGGISAVIGAVLILGRDHFGPPSEFAIARIVETFIGLSCSIMVDMLLQPTRASVLAKIQLSKSLQVLHESVGLISIGSWGEFFSGERQKELKIHVNELGKFMEEAEMEPNFWFLPFHGACYGKLKGSLSRMVDFLLFGSRALMFLKGESSRNGDSDIFRHDIIMKLEADINVLKDVIASAIELFKEVSLVKSLERVEHEFEKKRASLDLELGKSSVACVVQWSKFDDDELEKNTNSFLQHLEEVVDQVEVDKAGEEIKNQVILSLCCLMFCMRGMLRETKEIEKVIKELVQWENPSSQVDLCDILTLIYQVFSSSGLFSLGLYHLISATRHHLKSPRDYTAKLYHPFPNSNQQHRFLRYLQLHLVIFFLFIALIHQLLISSDADPLLKGRTPVHRLISLQSAAVIFCFILVSAAVLVSEATSLLPLPSDLFFAIAAALFFLQYSLSASDAAVQTSDLQAKCDSIAAYVSAFSSALCLVLCCQPRFYTADAALGASFCLQGLWALQTGLSLYVDAFIPEGCHKMLDVVSGVEGSTKCELDDSKLRAVAVLDLMFVLHVLFVLLLFIVTYAVIAKTLGIRSRYGSYEALPTGAAADSNHIQLKTITGTQA</sequence>
<feature type="transmembrane region" description="Helical" evidence="7">
    <location>
        <begin position="806"/>
        <end position="828"/>
    </location>
</feature>
<feature type="transmembrane region" description="Helical" evidence="7">
    <location>
        <begin position="858"/>
        <end position="877"/>
    </location>
</feature>
<feature type="transmembrane region" description="Helical" evidence="7">
    <location>
        <begin position="43"/>
        <end position="61"/>
    </location>
</feature>
<evidence type="ECO:0000313" key="9">
    <source>
        <dbReference type="EMBL" id="KZV25531.1"/>
    </source>
</evidence>
<feature type="transmembrane region" description="Helical" evidence="7">
    <location>
        <begin position="528"/>
        <end position="549"/>
    </location>
</feature>
<dbReference type="OrthoDB" id="1924702at2759"/>
<dbReference type="PANTHER" id="PTHR30509">
    <property type="entry name" value="P-HYDROXYBENZOIC ACID EFFLUX PUMP SUBUNIT-RELATED"/>
    <property type="match status" value="1"/>
</dbReference>
<evidence type="ECO:0000256" key="4">
    <source>
        <dbReference type="ARBA" id="ARBA00022692"/>
    </source>
</evidence>
<dbReference type="InterPro" id="IPR006904">
    <property type="entry name" value="DUF716"/>
</dbReference>
<feature type="transmembrane region" description="Helical" evidence="7">
    <location>
        <begin position="73"/>
        <end position="93"/>
    </location>
</feature>
<dbReference type="Pfam" id="PF04819">
    <property type="entry name" value="DUF716"/>
    <property type="match status" value="1"/>
</dbReference>
<feature type="transmembrane region" description="Helical" evidence="7">
    <location>
        <begin position="499"/>
        <end position="516"/>
    </location>
</feature>
<dbReference type="Pfam" id="PF13515">
    <property type="entry name" value="FUSC_2"/>
    <property type="match status" value="1"/>
</dbReference>
<feature type="transmembrane region" description="Helical" evidence="7">
    <location>
        <begin position="154"/>
        <end position="175"/>
    </location>
</feature>
<keyword evidence="5 7" id="KW-1133">Transmembrane helix</keyword>
<dbReference type="AlphaFoldDB" id="A0A2Z7AUE0"/>
<evidence type="ECO:0000256" key="3">
    <source>
        <dbReference type="ARBA" id="ARBA00022475"/>
    </source>
</evidence>
<dbReference type="EMBL" id="KV011866">
    <property type="protein sequence ID" value="KZV25531.1"/>
    <property type="molecule type" value="Genomic_DNA"/>
</dbReference>
<dbReference type="PANTHER" id="PTHR30509:SF9">
    <property type="entry name" value="MULTIDRUG RESISTANCE PROTEIN MDTO"/>
    <property type="match status" value="1"/>
</dbReference>
<name>A0A2Z7AUE0_9LAMI</name>
<feature type="transmembrane region" description="Helical" evidence="7">
    <location>
        <begin position="124"/>
        <end position="142"/>
    </location>
</feature>